<protein>
    <submittedName>
        <fullName evidence="2">Uncharacterized protein</fullName>
    </submittedName>
</protein>
<dbReference type="EMBL" id="JAULSO010000001">
    <property type="protein sequence ID" value="KAK3693626.1"/>
    <property type="molecule type" value="Genomic_DNA"/>
</dbReference>
<name>A0AAE1CGD9_9PEZI</name>
<reference evidence="2" key="2">
    <citation type="submission" date="2023-06" db="EMBL/GenBank/DDBJ databases">
        <authorList>
            <consortium name="Lawrence Berkeley National Laboratory"/>
            <person name="Haridas S."/>
            <person name="Hensen N."/>
            <person name="Bonometti L."/>
            <person name="Westerberg I."/>
            <person name="Brannstrom I.O."/>
            <person name="Guillou S."/>
            <person name="Cros-Aarteil S."/>
            <person name="Calhoun S."/>
            <person name="Kuo A."/>
            <person name="Mondo S."/>
            <person name="Pangilinan J."/>
            <person name="Riley R."/>
            <person name="Labutti K."/>
            <person name="Andreopoulos B."/>
            <person name="Lipzen A."/>
            <person name="Chen C."/>
            <person name="Yanf M."/>
            <person name="Daum C."/>
            <person name="Ng V."/>
            <person name="Clum A."/>
            <person name="Steindorff A."/>
            <person name="Ohm R."/>
            <person name="Martin F."/>
            <person name="Silar P."/>
            <person name="Natvig D."/>
            <person name="Lalanne C."/>
            <person name="Gautier V."/>
            <person name="Ament-Velasquez S.L."/>
            <person name="Kruys A."/>
            <person name="Hutchinson M.I."/>
            <person name="Powell A.J."/>
            <person name="Barry K."/>
            <person name="Miller A.N."/>
            <person name="Grigoriev I.V."/>
            <person name="Debuchy R."/>
            <person name="Gladieux P."/>
            <person name="Thoren M.H."/>
            <person name="Johannesson H."/>
        </authorList>
    </citation>
    <scope>NUCLEOTIDE SEQUENCE</scope>
    <source>
        <strain evidence="2">CBS 314.62</strain>
    </source>
</reference>
<feature type="region of interest" description="Disordered" evidence="1">
    <location>
        <begin position="1"/>
        <end position="22"/>
    </location>
</feature>
<comment type="caution">
    <text evidence="2">The sequence shown here is derived from an EMBL/GenBank/DDBJ whole genome shotgun (WGS) entry which is preliminary data.</text>
</comment>
<feature type="compositionally biased region" description="Basic residues" evidence="1">
    <location>
        <begin position="10"/>
        <end position="19"/>
    </location>
</feature>
<organism evidence="2 3">
    <name type="scientific">Podospora appendiculata</name>
    <dbReference type="NCBI Taxonomy" id="314037"/>
    <lineage>
        <taxon>Eukaryota</taxon>
        <taxon>Fungi</taxon>
        <taxon>Dikarya</taxon>
        <taxon>Ascomycota</taxon>
        <taxon>Pezizomycotina</taxon>
        <taxon>Sordariomycetes</taxon>
        <taxon>Sordariomycetidae</taxon>
        <taxon>Sordariales</taxon>
        <taxon>Podosporaceae</taxon>
        <taxon>Podospora</taxon>
    </lineage>
</organism>
<dbReference type="AlphaFoldDB" id="A0AAE1CGD9"/>
<feature type="compositionally biased region" description="Polar residues" evidence="1">
    <location>
        <begin position="104"/>
        <end position="123"/>
    </location>
</feature>
<proteinExistence type="predicted"/>
<feature type="region of interest" description="Disordered" evidence="1">
    <location>
        <begin position="103"/>
        <end position="157"/>
    </location>
</feature>
<evidence type="ECO:0000256" key="1">
    <source>
        <dbReference type="SAM" id="MobiDB-lite"/>
    </source>
</evidence>
<reference evidence="2" key="1">
    <citation type="journal article" date="2023" name="Mol. Phylogenet. Evol.">
        <title>Genome-scale phylogeny and comparative genomics of the fungal order Sordariales.</title>
        <authorList>
            <person name="Hensen N."/>
            <person name="Bonometti L."/>
            <person name="Westerberg I."/>
            <person name="Brannstrom I.O."/>
            <person name="Guillou S."/>
            <person name="Cros-Aarteil S."/>
            <person name="Calhoun S."/>
            <person name="Haridas S."/>
            <person name="Kuo A."/>
            <person name="Mondo S."/>
            <person name="Pangilinan J."/>
            <person name="Riley R."/>
            <person name="LaButti K."/>
            <person name="Andreopoulos B."/>
            <person name="Lipzen A."/>
            <person name="Chen C."/>
            <person name="Yan M."/>
            <person name="Daum C."/>
            <person name="Ng V."/>
            <person name="Clum A."/>
            <person name="Steindorff A."/>
            <person name="Ohm R.A."/>
            <person name="Martin F."/>
            <person name="Silar P."/>
            <person name="Natvig D.O."/>
            <person name="Lalanne C."/>
            <person name="Gautier V."/>
            <person name="Ament-Velasquez S.L."/>
            <person name="Kruys A."/>
            <person name="Hutchinson M.I."/>
            <person name="Powell A.J."/>
            <person name="Barry K."/>
            <person name="Miller A.N."/>
            <person name="Grigoriev I.V."/>
            <person name="Debuchy R."/>
            <person name="Gladieux P."/>
            <person name="Hiltunen Thoren M."/>
            <person name="Johannesson H."/>
        </authorList>
    </citation>
    <scope>NUCLEOTIDE SEQUENCE</scope>
    <source>
        <strain evidence="2">CBS 314.62</strain>
    </source>
</reference>
<accession>A0AAE1CGD9</accession>
<sequence>MHNASSSHGNTRRPRRRSSKFGAHALDVIGQRLEGLSLISSTPTATQDSIIPEQEIITTPPNTVGQEKYMSLDTSLEHGLVASPVLMDDLMVDVDLADSMRMCLSSSPPSKKSTMDSNQPARNRSNDLLVPAPRGSGLRQKKKTRGSQVHDHGLEMNNGHSHLMIGLDDWSASWTDRFSLDANGNSSYPRALAEADLCELPIENRDFSDNFYGNNYRLESDWEMRNA</sequence>
<evidence type="ECO:0000313" key="2">
    <source>
        <dbReference type="EMBL" id="KAK3693626.1"/>
    </source>
</evidence>
<evidence type="ECO:0000313" key="3">
    <source>
        <dbReference type="Proteomes" id="UP001270362"/>
    </source>
</evidence>
<gene>
    <name evidence="2" type="ORF">B0T22DRAFT_45426</name>
</gene>
<keyword evidence="3" id="KW-1185">Reference proteome</keyword>
<dbReference type="Proteomes" id="UP001270362">
    <property type="component" value="Unassembled WGS sequence"/>
</dbReference>